<dbReference type="InterPro" id="IPR036249">
    <property type="entry name" value="Thioredoxin-like_sf"/>
</dbReference>
<feature type="domain" description="Glutathione S-transferase UstS-like C-terminal" evidence="2">
    <location>
        <begin position="191"/>
        <end position="261"/>
    </location>
</feature>
<dbReference type="SUPFAM" id="SSF47616">
    <property type="entry name" value="GST C-terminal domain-like"/>
    <property type="match status" value="1"/>
</dbReference>
<reference evidence="3 4" key="1">
    <citation type="submission" date="2024-05" db="EMBL/GenBank/DDBJ databases">
        <title>A draft genome resource for the thread blight pathogen Marasmius tenuissimus strain MS-2.</title>
        <authorList>
            <person name="Yulfo-Soto G.E."/>
            <person name="Baruah I.K."/>
            <person name="Amoako-Attah I."/>
            <person name="Bukari Y."/>
            <person name="Meinhardt L.W."/>
            <person name="Bailey B.A."/>
            <person name="Cohen S.P."/>
        </authorList>
    </citation>
    <scope>NUCLEOTIDE SEQUENCE [LARGE SCALE GENOMIC DNA]</scope>
    <source>
        <strain evidence="3 4">MS-2</strain>
    </source>
</reference>
<dbReference type="InterPro" id="IPR036282">
    <property type="entry name" value="Glutathione-S-Trfase_C_sf"/>
</dbReference>
<dbReference type="EMBL" id="JBBXMP010000209">
    <property type="protein sequence ID" value="KAL0059739.1"/>
    <property type="molecule type" value="Genomic_DNA"/>
</dbReference>
<feature type="domain" description="GST N-terminal" evidence="1">
    <location>
        <begin position="43"/>
        <end position="125"/>
    </location>
</feature>
<sequence length="266" mass="29672">MVQSPGIVDEEDTDHSALFHKSERNMITVYDMGPSKFPVDVGASPHVRKIILTLNYKSIPYEVKHLLFDEIESTAKSVGVSPTTVHPDGSAKYTIPFIHDSSTGKAVSDSFPCIEYIDQAYPDKPQVLPVGTRALQAVFIDSLQARTMALVPLIAAKWPQWYSMELLQSRKRLYPDAKPPPAPTPEQRTQLWNALKGFVEGLNYGENEFLTGDKPNLVDFTLGSHLTTLWLLLGEDSEEWKDASGWNNGRAGRLVEKLLGYKRVSA</sequence>
<dbReference type="Proteomes" id="UP001437256">
    <property type="component" value="Unassembled WGS sequence"/>
</dbReference>
<dbReference type="Gene3D" id="3.40.30.10">
    <property type="entry name" value="Glutaredoxin"/>
    <property type="match status" value="1"/>
</dbReference>
<evidence type="ECO:0000313" key="4">
    <source>
        <dbReference type="Proteomes" id="UP001437256"/>
    </source>
</evidence>
<dbReference type="CDD" id="cd00299">
    <property type="entry name" value="GST_C_family"/>
    <property type="match status" value="1"/>
</dbReference>
<evidence type="ECO:0000259" key="1">
    <source>
        <dbReference type="Pfam" id="PF13417"/>
    </source>
</evidence>
<proteinExistence type="predicted"/>
<dbReference type="InterPro" id="IPR004045">
    <property type="entry name" value="Glutathione_S-Trfase_N"/>
</dbReference>
<comment type="caution">
    <text evidence="3">The sequence shown here is derived from an EMBL/GenBank/DDBJ whole genome shotgun (WGS) entry which is preliminary data.</text>
</comment>
<keyword evidence="4" id="KW-1185">Reference proteome</keyword>
<name>A0ABR2ZFH4_9AGAR</name>
<accession>A0ABR2ZFH4</accession>
<dbReference type="Gene3D" id="1.20.1050.10">
    <property type="match status" value="1"/>
</dbReference>
<organism evidence="3 4">
    <name type="scientific">Marasmius tenuissimus</name>
    <dbReference type="NCBI Taxonomy" id="585030"/>
    <lineage>
        <taxon>Eukaryota</taxon>
        <taxon>Fungi</taxon>
        <taxon>Dikarya</taxon>
        <taxon>Basidiomycota</taxon>
        <taxon>Agaricomycotina</taxon>
        <taxon>Agaricomycetes</taxon>
        <taxon>Agaricomycetidae</taxon>
        <taxon>Agaricales</taxon>
        <taxon>Marasmiineae</taxon>
        <taxon>Marasmiaceae</taxon>
        <taxon>Marasmius</taxon>
    </lineage>
</organism>
<evidence type="ECO:0000259" key="2">
    <source>
        <dbReference type="Pfam" id="PF22041"/>
    </source>
</evidence>
<evidence type="ECO:0008006" key="5">
    <source>
        <dbReference type="Google" id="ProtNLM"/>
    </source>
</evidence>
<gene>
    <name evidence="3" type="ORF">AAF712_013498</name>
</gene>
<protein>
    <recommendedName>
        <fullName evidence="5">GST N-terminal domain-containing protein</fullName>
    </recommendedName>
</protein>
<dbReference type="Pfam" id="PF22041">
    <property type="entry name" value="GST_C_7"/>
    <property type="match status" value="1"/>
</dbReference>
<evidence type="ECO:0000313" key="3">
    <source>
        <dbReference type="EMBL" id="KAL0059739.1"/>
    </source>
</evidence>
<dbReference type="InterPro" id="IPR054416">
    <property type="entry name" value="GST_UstS-like_C"/>
</dbReference>
<dbReference type="Pfam" id="PF13417">
    <property type="entry name" value="GST_N_3"/>
    <property type="match status" value="1"/>
</dbReference>
<dbReference type="SUPFAM" id="SSF52833">
    <property type="entry name" value="Thioredoxin-like"/>
    <property type="match status" value="1"/>
</dbReference>